<keyword evidence="3" id="KW-1185">Reference proteome</keyword>
<dbReference type="InterPro" id="IPR044479">
    <property type="entry name" value="LGALDH-like"/>
</dbReference>
<feature type="domain" description="NADP-dependent oxidoreductase" evidence="1">
    <location>
        <begin position="34"/>
        <end position="304"/>
    </location>
</feature>
<gene>
    <name evidence="2" type="ORF">QE152_g24612</name>
</gene>
<dbReference type="InterPro" id="IPR036812">
    <property type="entry name" value="NAD(P)_OxRdtase_dom_sf"/>
</dbReference>
<sequence length="338" mass="38428">MDLPNTFVPGFHDESIVKKMKYNTFGNTALKVSELSLGAAGFSTLYGAYGYDSCKLALLKALKSGVNYIDSAYWYGQNVSQQLLGEFFKEIPRESYYMATKVGRYELEKDRMFDFSAEKTRWCIENNLKTLGLQYIDILQIHDIEFAPSVDYVIENTLPVVVEARDKGLIKYIGVTGYPVSVLKEFVEKSPVKIDMILSYARLNLLDDSLKEYLPYFKKQGLGIVNAAGLAMGLLSEKGPQNWHPADENIKNACKKARDYSLENGTQLSKLAMHYVYNQPDIHTNLVGMNTPELVEANLDVLYNGVTPKEEDVLNHIKKNIFSELPLNHWEENNMKWV</sequence>
<accession>A0AAW1K586</accession>
<dbReference type="GO" id="GO:0005829">
    <property type="term" value="C:cytosol"/>
    <property type="evidence" value="ECO:0007669"/>
    <property type="project" value="TreeGrafter"/>
</dbReference>
<dbReference type="Proteomes" id="UP001458880">
    <property type="component" value="Unassembled WGS sequence"/>
</dbReference>
<dbReference type="CDD" id="cd19163">
    <property type="entry name" value="AKR_galDH"/>
    <property type="match status" value="1"/>
</dbReference>
<dbReference type="FunFam" id="3.20.20.100:FF:000011">
    <property type="entry name" value="Aldo/keto reductase"/>
    <property type="match status" value="1"/>
</dbReference>
<dbReference type="Gene3D" id="3.20.20.100">
    <property type="entry name" value="NADP-dependent oxidoreductase domain"/>
    <property type="match status" value="1"/>
</dbReference>
<dbReference type="PANTHER" id="PTHR42686:SF1">
    <property type="entry name" value="GH17980P-RELATED"/>
    <property type="match status" value="1"/>
</dbReference>
<dbReference type="EMBL" id="JASPKY010000254">
    <property type="protein sequence ID" value="KAK9712978.1"/>
    <property type="molecule type" value="Genomic_DNA"/>
</dbReference>
<organism evidence="2 3">
    <name type="scientific">Popillia japonica</name>
    <name type="common">Japanese beetle</name>
    <dbReference type="NCBI Taxonomy" id="7064"/>
    <lineage>
        <taxon>Eukaryota</taxon>
        <taxon>Metazoa</taxon>
        <taxon>Ecdysozoa</taxon>
        <taxon>Arthropoda</taxon>
        <taxon>Hexapoda</taxon>
        <taxon>Insecta</taxon>
        <taxon>Pterygota</taxon>
        <taxon>Neoptera</taxon>
        <taxon>Endopterygota</taxon>
        <taxon>Coleoptera</taxon>
        <taxon>Polyphaga</taxon>
        <taxon>Scarabaeiformia</taxon>
        <taxon>Scarabaeidae</taxon>
        <taxon>Rutelinae</taxon>
        <taxon>Popillia</taxon>
    </lineage>
</organism>
<dbReference type="SUPFAM" id="SSF51430">
    <property type="entry name" value="NAD(P)-linked oxidoreductase"/>
    <property type="match status" value="1"/>
</dbReference>
<evidence type="ECO:0000313" key="2">
    <source>
        <dbReference type="EMBL" id="KAK9712978.1"/>
    </source>
</evidence>
<dbReference type="AlphaFoldDB" id="A0AAW1K586"/>
<reference evidence="2 3" key="1">
    <citation type="journal article" date="2024" name="BMC Genomics">
        <title>De novo assembly and annotation of Popillia japonica's genome with initial clues to its potential as an invasive pest.</title>
        <authorList>
            <person name="Cucini C."/>
            <person name="Boschi S."/>
            <person name="Funari R."/>
            <person name="Cardaioli E."/>
            <person name="Iannotti N."/>
            <person name="Marturano G."/>
            <person name="Paoli F."/>
            <person name="Bruttini M."/>
            <person name="Carapelli A."/>
            <person name="Frati F."/>
            <person name="Nardi F."/>
        </authorList>
    </citation>
    <scope>NUCLEOTIDE SEQUENCE [LARGE SCALE GENOMIC DNA]</scope>
    <source>
        <strain evidence="2">DMR45628</strain>
    </source>
</reference>
<dbReference type="PANTHER" id="PTHR42686">
    <property type="entry name" value="GH17980P-RELATED"/>
    <property type="match status" value="1"/>
</dbReference>
<dbReference type="InterPro" id="IPR023210">
    <property type="entry name" value="NADP_OxRdtase_dom"/>
</dbReference>
<dbReference type="GO" id="GO:0010349">
    <property type="term" value="F:L-galactose dehydrogenase activity"/>
    <property type="evidence" value="ECO:0007669"/>
    <property type="project" value="InterPro"/>
</dbReference>
<dbReference type="InterPro" id="IPR020471">
    <property type="entry name" value="AKR"/>
</dbReference>
<dbReference type="Pfam" id="PF00248">
    <property type="entry name" value="Aldo_ket_red"/>
    <property type="match status" value="1"/>
</dbReference>
<name>A0AAW1K586_POPJA</name>
<proteinExistence type="predicted"/>
<comment type="caution">
    <text evidence="2">The sequence shown here is derived from an EMBL/GenBank/DDBJ whole genome shotgun (WGS) entry which is preliminary data.</text>
</comment>
<dbReference type="PRINTS" id="PR00069">
    <property type="entry name" value="ALDKETRDTASE"/>
</dbReference>
<evidence type="ECO:0000313" key="3">
    <source>
        <dbReference type="Proteomes" id="UP001458880"/>
    </source>
</evidence>
<protein>
    <submittedName>
        <fullName evidence="2">Aldo/keto reductase family</fullName>
    </submittedName>
</protein>
<evidence type="ECO:0000259" key="1">
    <source>
        <dbReference type="Pfam" id="PF00248"/>
    </source>
</evidence>